<proteinExistence type="predicted"/>
<organism evidence="1">
    <name type="scientific">viral metagenome</name>
    <dbReference type="NCBI Taxonomy" id="1070528"/>
    <lineage>
        <taxon>unclassified sequences</taxon>
        <taxon>metagenomes</taxon>
        <taxon>organismal metagenomes</taxon>
    </lineage>
</organism>
<evidence type="ECO:0000313" key="1">
    <source>
        <dbReference type="EMBL" id="QHT29848.1"/>
    </source>
</evidence>
<sequence>MFATPKSFAPRAVPMSVFLPHVDASFSFEEIARQFEEEFEVGKVDRIEAVPKFNQKDGHAYHACFVYFSQWGNSYYAQMLRMQLMAGLQTRMYVAPSLYWMVGNNTSSVNEENIPFPKHMSLLMFSNEPTSLADVAEVLEMTDIGKVNLDASRYMDEIPLAAECAASNAYLEMAEDEENTAVFMRVLERPAQMLVVEMEYWFHSKPAHEFQQALQTTGAMNYGGFVHETTRWSFVAYPESPNTSGINPYIWYAPSPAVKNLNMNDVYAYGTLMQQFQSPLISV</sequence>
<accession>A0A6C0ELE1</accession>
<dbReference type="AlphaFoldDB" id="A0A6C0ELE1"/>
<name>A0A6C0ELE1_9ZZZZ</name>
<dbReference type="EMBL" id="MN738883">
    <property type="protein sequence ID" value="QHT29848.1"/>
    <property type="molecule type" value="Genomic_DNA"/>
</dbReference>
<reference evidence="1" key="1">
    <citation type="journal article" date="2020" name="Nature">
        <title>Giant virus diversity and host interactions through global metagenomics.</title>
        <authorList>
            <person name="Schulz F."/>
            <person name="Roux S."/>
            <person name="Paez-Espino D."/>
            <person name="Jungbluth S."/>
            <person name="Walsh D.A."/>
            <person name="Denef V.J."/>
            <person name="McMahon K.D."/>
            <person name="Konstantinidis K.T."/>
            <person name="Eloe-Fadrosh E.A."/>
            <person name="Kyrpides N.C."/>
            <person name="Woyke T."/>
        </authorList>
    </citation>
    <scope>NUCLEOTIDE SEQUENCE</scope>
    <source>
        <strain evidence="1">GVMAG-M-3300009068-24</strain>
    </source>
</reference>
<protein>
    <submittedName>
        <fullName evidence="1">Uncharacterized protein</fullName>
    </submittedName>
</protein>